<comment type="similarity">
    <text evidence="5">Belongs to the protein N5-glutamine methyltransferase family. PrmC subfamily.</text>
</comment>
<gene>
    <name evidence="5" type="primary">prmC</name>
    <name evidence="8" type="ORF">NPRO_10600</name>
</gene>
<dbReference type="GO" id="GO:0032259">
    <property type="term" value="P:methylation"/>
    <property type="evidence" value="ECO:0007669"/>
    <property type="project" value="UniProtKB-KW"/>
</dbReference>
<dbReference type="GO" id="GO:0102559">
    <property type="term" value="F:peptide chain release factor N(5)-glutamine methyltransferase activity"/>
    <property type="evidence" value="ECO:0007669"/>
    <property type="project" value="UniProtKB-EC"/>
</dbReference>
<feature type="domain" description="Release factor glutamine methyltransferase N-terminal" evidence="7">
    <location>
        <begin position="11"/>
        <end position="78"/>
    </location>
</feature>
<evidence type="ECO:0000256" key="5">
    <source>
        <dbReference type="HAMAP-Rule" id="MF_02126"/>
    </source>
</evidence>
<reference evidence="8" key="1">
    <citation type="journal article" name="DNA Res.">
        <title>The physiological potential of anammox bacteria as revealed by their core genome structure.</title>
        <authorList>
            <person name="Okubo T."/>
            <person name="Toyoda A."/>
            <person name="Fukuhara K."/>
            <person name="Uchiyama I."/>
            <person name="Harigaya Y."/>
            <person name="Kuroiwa M."/>
            <person name="Suzuki T."/>
            <person name="Murakami Y."/>
            <person name="Suwa Y."/>
            <person name="Takami H."/>
        </authorList>
    </citation>
    <scope>NUCLEOTIDE SEQUENCE</scope>
    <source>
        <strain evidence="8">317325-2</strain>
    </source>
</reference>
<keyword evidence="2 5" id="KW-0808">Transferase</keyword>
<accession>A0A809RG74</accession>
<keyword evidence="1 5" id="KW-0489">Methyltransferase</keyword>
<dbReference type="Gene3D" id="3.40.50.150">
    <property type="entry name" value="Vaccinia Virus protein VP39"/>
    <property type="match status" value="1"/>
</dbReference>
<dbReference type="CDD" id="cd02440">
    <property type="entry name" value="AdoMet_MTases"/>
    <property type="match status" value="1"/>
</dbReference>
<feature type="domain" description="Methyltransferase small" evidence="6">
    <location>
        <begin position="108"/>
        <end position="197"/>
    </location>
</feature>
<dbReference type="PANTHER" id="PTHR18895:SF74">
    <property type="entry name" value="MTRF1L RELEASE FACTOR GLUTAMINE METHYLTRANSFERASE"/>
    <property type="match status" value="1"/>
</dbReference>
<dbReference type="InterPro" id="IPR040758">
    <property type="entry name" value="PrmC_N"/>
</dbReference>
<dbReference type="EMBL" id="AP021858">
    <property type="protein sequence ID" value="BBO23465.1"/>
    <property type="molecule type" value="Genomic_DNA"/>
</dbReference>
<dbReference type="NCBIfam" id="TIGR00536">
    <property type="entry name" value="hemK_fam"/>
    <property type="match status" value="1"/>
</dbReference>
<proteinExistence type="inferred from homology"/>
<feature type="binding site" evidence="5">
    <location>
        <begin position="125"/>
        <end position="129"/>
    </location>
    <ligand>
        <name>S-adenosyl-L-methionine</name>
        <dbReference type="ChEBI" id="CHEBI:59789"/>
    </ligand>
</feature>
<evidence type="ECO:0000313" key="8">
    <source>
        <dbReference type="EMBL" id="BBO23465.1"/>
    </source>
</evidence>
<dbReference type="PANTHER" id="PTHR18895">
    <property type="entry name" value="HEMK METHYLTRANSFERASE"/>
    <property type="match status" value="1"/>
</dbReference>
<dbReference type="KEGG" id="npy:NPRO_10600"/>
<dbReference type="GO" id="GO:0003676">
    <property type="term" value="F:nucleic acid binding"/>
    <property type="evidence" value="ECO:0007669"/>
    <property type="project" value="InterPro"/>
</dbReference>
<dbReference type="InterPro" id="IPR004556">
    <property type="entry name" value="HemK-like"/>
</dbReference>
<dbReference type="Gene3D" id="1.10.8.10">
    <property type="entry name" value="DNA helicase RuvA subunit, C-terminal domain"/>
    <property type="match status" value="1"/>
</dbReference>
<protein>
    <recommendedName>
        <fullName evidence="5">Release factor glutamine methyltransferase</fullName>
        <shortName evidence="5">RF MTase</shortName>
        <ecNumber evidence="5">2.1.1.297</ecNumber>
    </recommendedName>
    <alternativeName>
        <fullName evidence="5">N5-glutamine methyltransferase PrmC</fullName>
    </alternativeName>
    <alternativeName>
        <fullName evidence="5">Protein-(glutamine-N5) MTase PrmC</fullName>
    </alternativeName>
    <alternativeName>
        <fullName evidence="5">Protein-glutamine N-methyltransferase PrmC</fullName>
    </alternativeName>
</protein>
<dbReference type="EC" id="2.1.1.297" evidence="5"/>
<evidence type="ECO:0000256" key="2">
    <source>
        <dbReference type="ARBA" id="ARBA00022679"/>
    </source>
</evidence>
<dbReference type="InterPro" id="IPR050320">
    <property type="entry name" value="N5-glutamine_MTase"/>
</dbReference>
<comment type="caution">
    <text evidence="5">Lacks conserved residue(s) required for the propagation of feature annotation.</text>
</comment>
<sequence>MRHNLRVTLGEWVRAAAARLAEAGIESAHLEAQVLAATALQRPRAWIVAHPEQAIDEGALETLLARRLSREPLAYIVGWREFYGREFLVSPAVLIPRQETETLVEAALETLPSLGGAGLRVLDIGSGSGCVALTLAIERPDCEVVALDLSTDAAEIARQNAAKLGVMSVEFVVGDLFEPLAARRFDLIVTNPPYVSPSDELPPEVFEFEPPQALFSVPTGLEFFERLALEAPSHLVPGGVLLTEIGDGQAERVSALFEEKGWNRVVRQRDLSGTVRVLGFRFRGPA</sequence>
<dbReference type="HAMAP" id="MF_02126">
    <property type="entry name" value="RF_methyltr_PrmC"/>
    <property type="match status" value="1"/>
</dbReference>
<dbReference type="NCBIfam" id="TIGR03534">
    <property type="entry name" value="RF_mod_PrmC"/>
    <property type="match status" value="1"/>
</dbReference>
<feature type="binding site" evidence="5">
    <location>
        <position position="191"/>
    </location>
    <ligand>
        <name>S-adenosyl-L-methionine</name>
        <dbReference type="ChEBI" id="CHEBI:59789"/>
    </ligand>
</feature>
<dbReference type="Pfam" id="PF05175">
    <property type="entry name" value="MTS"/>
    <property type="match status" value="1"/>
</dbReference>
<dbReference type="Pfam" id="PF17827">
    <property type="entry name" value="PrmC_N"/>
    <property type="match status" value="1"/>
</dbReference>
<dbReference type="InterPro" id="IPR019874">
    <property type="entry name" value="RF_methyltr_PrmC"/>
</dbReference>
<feature type="binding site" evidence="5">
    <location>
        <begin position="191"/>
        <end position="194"/>
    </location>
    <ligand>
        <name>substrate</name>
    </ligand>
</feature>
<dbReference type="InterPro" id="IPR029063">
    <property type="entry name" value="SAM-dependent_MTases_sf"/>
</dbReference>
<evidence type="ECO:0000313" key="9">
    <source>
        <dbReference type="Proteomes" id="UP000662873"/>
    </source>
</evidence>
<dbReference type="InterPro" id="IPR002052">
    <property type="entry name" value="DNA_methylase_N6_adenine_CS"/>
</dbReference>
<evidence type="ECO:0000256" key="3">
    <source>
        <dbReference type="ARBA" id="ARBA00022691"/>
    </source>
</evidence>
<keyword evidence="3 5" id="KW-0949">S-adenosyl-L-methionine</keyword>
<dbReference type="Proteomes" id="UP000662873">
    <property type="component" value="Chromosome"/>
</dbReference>
<dbReference type="AlphaFoldDB" id="A0A809RG74"/>
<name>A0A809RG74_9BACT</name>
<dbReference type="InterPro" id="IPR007848">
    <property type="entry name" value="Small_mtfrase_dom"/>
</dbReference>
<dbReference type="PROSITE" id="PS00092">
    <property type="entry name" value="N6_MTASE"/>
    <property type="match status" value="1"/>
</dbReference>
<evidence type="ECO:0000256" key="1">
    <source>
        <dbReference type="ARBA" id="ARBA00022603"/>
    </source>
</evidence>
<dbReference type="SUPFAM" id="SSF53335">
    <property type="entry name" value="S-adenosyl-L-methionine-dependent methyltransferases"/>
    <property type="match status" value="1"/>
</dbReference>
<evidence type="ECO:0000259" key="6">
    <source>
        <dbReference type="Pfam" id="PF05175"/>
    </source>
</evidence>
<feature type="binding site" evidence="5">
    <location>
        <position position="148"/>
    </location>
    <ligand>
        <name>S-adenosyl-L-methionine</name>
        <dbReference type="ChEBI" id="CHEBI:59789"/>
    </ligand>
</feature>
<organism evidence="8 9">
    <name type="scientific">Candidatus Nitrosymbiomonas proteolyticus</name>
    <dbReference type="NCBI Taxonomy" id="2608984"/>
    <lineage>
        <taxon>Bacteria</taxon>
        <taxon>Bacillati</taxon>
        <taxon>Armatimonadota</taxon>
        <taxon>Armatimonadota incertae sedis</taxon>
        <taxon>Candidatus Nitrosymbiomonas</taxon>
    </lineage>
</organism>
<comment type="function">
    <text evidence="5">Methylates the class 1 translation termination release factors RF1/PrfA and RF2/PrfB on the glutamine residue of the universally conserved GGQ motif.</text>
</comment>
<evidence type="ECO:0000256" key="4">
    <source>
        <dbReference type="ARBA" id="ARBA00048391"/>
    </source>
</evidence>
<evidence type="ECO:0000259" key="7">
    <source>
        <dbReference type="Pfam" id="PF17827"/>
    </source>
</evidence>
<comment type="catalytic activity">
    <reaction evidence="4 5">
        <text>L-glutaminyl-[peptide chain release factor] + S-adenosyl-L-methionine = N(5)-methyl-L-glutaminyl-[peptide chain release factor] + S-adenosyl-L-homocysteine + H(+)</text>
        <dbReference type="Rhea" id="RHEA:42896"/>
        <dbReference type="Rhea" id="RHEA-COMP:10271"/>
        <dbReference type="Rhea" id="RHEA-COMP:10272"/>
        <dbReference type="ChEBI" id="CHEBI:15378"/>
        <dbReference type="ChEBI" id="CHEBI:30011"/>
        <dbReference type="ChEBI" id="CHEBI:57856"/>
        <dbReference type="ChEBI" id="CHEBI:59789"/>
        <dbReference type="ChEBI" id="CHEBI:61891"/>
        <dbReference type="EC" id="2.1.1.297"/>
    </reaction>
</comment>